<keyword evidence="4" id="KW-0808">Transferase</keyword>
<evidence type="ECO:0000256" key="8">
    <source>
        <dbReference type="ARBA" id="ARBA00023134"/>
    </source>
</evidence>
<dbReference type="InterPro" id="IPR013846">
    <property type="entry name" value="mRNA_cap_enzyme_C"/>
</dbReference>
<evidence type="ECO:0000256" key="14">
    <source>
        <dbReference type="SAM" id="MobiDB-lite"/>
    </source>
</evidence>
<evidence type="ECO:0000313" key="16">
    <source>
        <dbReference type="EMBL" id="CAH0726426.1"/>
    </source>
</evidence>
<dbReference type="Gene3D" id="3.30.470.30">
    <property type="entry name" value="DNA ligase/mRNA capping enzyme"/>
    <property type="match status" value="1"/>
</dbReference>
<evidence type="ECO:0000313" key="17">
    <source>
        <dbReference type="Proteomes" id="UP000838878"/>
    </source>
</evidence>
<organism evidence="16 17">
    <name type="scientific">Brenthis ino</name>
    <name type="common">lesser marbled fritillary</name>
    <dbReference type="NCBI Taxonomy" id="405034"/>
    <lineage>
        <taxon>Eukaryota</taxon>
        <taxon>Metazoa</taxon>
        <taxon>Ecdysozoa</taxon>
        <taxon>Arthropoda</taxon>
        <taxon>Hexapoda</taxon>
        <taxon>Insecta</taxon>
        <taxon>Pterygota</taxon>
        <taxon>Neoptera</taxon>
        <taxon>Endopterygota</taxon>
        <taxon>Lepidoptera</taxon>
        <taxon>Glossata</taxon>
        <taxon>Ditrysia</taxon>
        <taxon>Papilionoidea</taxon>
        <taxon>Nymphalidae</taxon>
        <taxon>Heliconiinae</taxon>
        <taxon>Argynnini</taxon>
        <taxon>Brenthis</taxon>
    </lineage>
</organism>
<dbReference type="GO" id="GO:0005525">
    <property type="term" value="F:GTP binding"/>
    <property type="evidence" value="ECO:0007669"/>
    <property type="project" value="UniProtKB-KW"/>
</dbReference>
<evidence type="ECO:0000256" key="4">
    <source>
        <dbReference type="ARBA" id="ARBA00022679"/>
    </source>
</evidence>
<dbReference type="EC" id="2.7.7.50" evidence="2"/>
<evidence type="ECO:0000256" key="2">
    <source>
        <dbReference type="ARBA" id="ARBA00012475"/>
    </source>
</evidence>
<dbReference type="PROSITE" id="PS50056">
    <property type="entry name" value="TYR_PHOSPHATASE_2"/>
    <property type="match status" value="1"/>
</dbReference>
<dbReference type="GO" id="GO:0004484">
    <property type="term" value="F:mRNA guanylyltransferase activity"/>
    <property type="evidence" value="ECO:0007669"/>
    <property type="project" value="UniProtKB-EC"/>
</dbReference>
<dbReference type="FunFam" id="3.30.470.30:FF:000040">
    <property type="entry name" value="mRNA-capping enzyme"/>
    <property type="match status" value="1"/>
</dbReference>
<dbReference type="FunFam" id="2.40.50.140:FF:000111">
    <property type="entry name" value="mRNA-capping enzyme"/>
    <property type="match status" value="1"/>
</dbReference>
<evidence type="ECO:0000256" key="9">
    <source>
        <dbReference type="ARBA" id="ARBA00023242"/>
    </source>
</evidence>
<accession>A0A8J9UU12</accession>
<dbReference type="SUPFAM" id="SSF56091">
    <property type="entry name" value="DNA ligase/mRNA capping enzyme, catalytic domain"/>
    <property type="match status" value="1"/>
</dbReference>
<dbReference type="SUPFAM" id="SSF52799">
    <property type="entry name" value="(Phosphotyrosine protein) phosphatases II"/>
    <property type="match status" value="1"/>
</dbReference>
<feature type="region of interest" description="Disordered" evidence="14">
    <location>
        <begin position="209"/>
        <end position="235"/>
    </location>
</feature>
<dbReference type="Gene3D" id="3.30.1490.430">
    <property type="match status" value="1"/>
</dbReference>
<dbReference type="GO" id="GO:0005634">
    <property type="term" value="C:nucleus"/>
    <property type="evidence" value="ECO:0007669"/>
    <property type="project" value="UniProtKB-SubCell"/>
</dbReference>
<evidence type="ECO:0000259" key="15">
    <source>
        <dbReference type="PROSITE" id="PS50056"/>
    </source>
</evidence>
<dbReference type="PANTHER" id="PTHR10367:SF17">
    <property type="entry name" value="MRNA-CAPPING ENZYME"/>
    <property type="match status" value="1"/>
</dbReference>
<protein>
    <recommendedName>
        <fullName evidence="2">mRNA guanylyltransferase</fullName>
        <ecNumber evidence="2">2.7.7.50</ecNumber>
    </recommendedName>
</protein>
<feature type="binding site" evidence="13">
    <location>
        <begin position="346"/>
        <end position="348"/>
    </location>
    <ligand>
        <name>GTP</name>
        <dbReference type="ChEBI" id="CHEBI:37565"/>
    </ligand>
</feature>
<evidence type="ECO:0000256" key="5">
    <source>
        <dbReference type="ARBA" id="ARBA00022695"/>
    </source>
</evidence>
<dbReference type="PIRSF" id="PIRSF036958">
    <property type="entry name" value="mRNA_capping_HCE"/>
    <property type="match status" value="1"/>
</dbReference>
<dbReference type="InterPro" id="IPR017074">
    <property type="entry name" value="mRNA_cap_enz_bifunc"/>
</dbReference>
<dbReference type="Proteomes" id="UP000838878">
    <property type="component" value="Chromosome 6"/>
</dbReference>
<dbReference type="Pfam" id="PF01331">
    <property type="entry name" value="mRNA_cap_enzyme"/>
    <property type="match status" value="1"/>
</dbReference>
<keyword evidence="7" id="KW-0506">mRNA capping</keyword>
<dbReference type="AlphaFoldDB" id="A0A8J9UU12"/>
<feature type="binding site" evidence="13">
    <location>
        <position position="302"/>
    </location>
    <ligand>
        <name>GTP</name>
        <dbReference type="ChEBI" id="CHEBI:37565"/>
    </ligand>
</feature>
<dbReference type="InterPro" id="IPR051029">
    <property type="entry name" value="mRNA_Capping_Enz/RNA_Phosphat"/>
</dbReference>
<feature type="domain" description="Tyrosine specific protein phosphatases" evidence="15">
    <location>
        <begin position="109"/>
        <end position="176"/>
    </location>
</feature>
<evidence type="ECO:0000256" key="10">
    <source>
        <dbReference type="ARBA" id="ARBA00044624"/>
    </source>
</evidence>
<feature type="active site" description="N6-GMP-lysine intermediate" evidence="12">
    <location>
        <position position="297"/>
    </location>
</feature>
<dbReference type="GO" id="GO:0140818">
    <property type="term" value="F:mRNA 5'-triphosphate monophosphatase activity"/>
    <property type="evidence" value="ECO:0007669"/>
    <property type="project" value="InterPro"/>
</dbReference>
<dbReference type="GO" id="GO:0005524">
    <property type="term" value="F:ATP binding"/>
    <property type="evidence" value="ECO:0007669"/>
    <property type="project" value="InterPro"/>
</dbReference>
<reference evidence="16" key="1">
    <citation type="submission" date="2021-12" db="EMBL/GenBank/DDBJ databases">
        <authorList>
            <person name="Martin H S."/>
        </authorList>
    </citation>
    <scope>NUCLEOTIDE SEQUENCE</scope>
</reference>
<keyword evidence="9" id="KW-0539">Nucleus</keyword>
<gene>
    <name evidence="16" type="ORF">BINO364_LOCUS11886</name>
</gene>
<evidence type="ECO:0000256" key="6">
    <source>
        <dbReference type="ARBA" id="ARBA00022741"/>
    </source>
</evidence>
<evidence type="ECO:0000256" key="11">
    <source>
        <dbReference type="PIRSR" id="PIRSR036958-1"/>
    </source>
</evidence>
<feature type="compositionally biased region" description="Polar residues" evidence="14">
    <location>
        <begin position="213"/>
        <end position="222"/>
    </location>
</feature>
<dbReference type="InterPro" id="IPR000387">
    <property type="entry name" value="Tyr_Pase_dom"/>
</dbReference>
<feature type="binding site" evidence="13">
    <location>
        <position position="318"/>
    </location>
    <ligand>
        <name>GTP</name>
        <dbReference type="ChEBI" id="CHEBI:37565"/>
    </ligand>
</feature>
<evidence type="ECO:0000256" key="12">
    <source>
        <dbReference type="PIRSR" id="PIRSR036958-2"/>
    </source>
</evidence>
<dbReference type="Pfam" id="PF00782">
    <property type="entry name" value="DSPc"/>
    <property type="match status" value="1"/>
</dbReference>
<comment type="catalytic activity">
    <reaction evidence="10">
        <text>a 5'-end diphospho-ribonucleoside in mRNA + GTP + H(+) = a 5'-end (5'-triphosphoguanosine)-ribonucleoside in mRNA + diphosphate</text>
        <dbReference type="Rhea" id="RHEA:67012"/>
        <dbReference type="Rhea" id="RHEA-COMP:17165"/>
        <dbReference type="Rhea" id="RHEA-COMP:17166"/>
        <dbReference type="ChEBI" id="CHEBI:15378"/>
        <dbReference type="ChEBI" id="CHEBI:33019"/>
        <dbReference type="ChEBI" id="CHEBI:37565"/>
        <dbReference type="ChEBI" id="CHEBI:167616"/>
        <dbReference type="ChEBI" id="CHEBI:167617"/>
        <dbReference type="EC" id="2.7.7.50"/>
    </reaction>
    <physiologicalReaction direction="left-to-right" evidence="10">
        <dbReference type="Rhea" id="RHEA:67013"/>
    </physiologicalReaction>
</comment>
<feature type="non-terminal residue" evidence="16">
    <location>
        <position position="587"/>
    </location>
</feature>
<keyword evidence="8 13" id="KW-0342">GTP-binding</keyword>
<dbReference type="CDD" id="cd07895">
    <property type="entry name" value="Adenylation_mRNA_capping"/>
    <property type="match status" value="1"/>
</dbReference>
<dbReference type="Pfam" id="PF03919">
    <property type="entry name" value="mRNA_cap_C"/>
    <property type="match status" value="1"/>
</dbReference>
<evidence type="ECO:0000256" key="7">
    <source>
        <dbReference type="ARBA" id="ARBA00023042"/>
    </source>
</evidence>
<feature type="active site" description="Phosphocysteine intermediate" evidence="11">
    <location>
        <position position="131"/>
    </location>
</feature>
<evidence type="ECO:0000256" key="1">
    <source>
        <dbReference type="ARBA" id="ARBA00004123"/>
    </source>
</evidence>
<feature type="compositionally biased region" description="Basic residues" evidence="14">
    <location>
        <begin position="223"/>
        <end position="232"/>
    </location>
</feature>
<evidence type="ECO:0000256" key="3">
    <source>
        <dbReference type="ARBA" id="ARBA00022664"/>
    </source>
</evidence>
<sequence length="587" mass="68602">MSDKRDPGPIPNRWLKCPRKADQLIAGQFLAFKTPLSSAFNEKVPECNRFTPKMLFDSVKRYKKKLGLWIDLTNTSRFYDKEEIEKYDCRYIKLKCRGHGETPSLEQTQVFIRTVCLFMSQKPDDIIGVHCTHGFNRTGFLLIAYLVEQQDCSLEAAIREFARKREPGIYKQDYLEELYRRYDEIDSTIAAPPRPDWCNEEEVIDYDDDDAPTYSQNVSQSHGTKKSKRRGPSTKEFMPHVQGVTFFNQEPRVSEIQSKAQNFCKWNRSDFPGSQPVSMDLQNLKNLSKMPYRVSWKADGVRYMMLIDGHNEIYFIDRDNCVFKVNGISFPHNKDPNRHLRDTLLDGELVLDEEKNGSKQPRYLCYDIIRFENINVGKAPFYPVRLKCIETEIINPRDRAISNGMINKEVEPFRVVLKQFWDLTMAKDLLEEKFARTLKHEPDGLIFQPSQTGYMAGTCPDVLKWKPSDMNSIDFKLKIAKESGLGMLTKKVGLLYVGQLTEPFAKMKVSSAIKHLDNKIIECKFENNQWVFMRERTDKSYPNSYKTATAVWESIQRPVTKEILLDFIDRHRYHEDFMIPQAKRPRQ</sequence>
<dbReference type="PANTHER" id="PTHR10367">
    <property type="entry name" value="MRNA-CAPPING ENZYME"/>
    <property type="match status" value="1"/>
</dbReference>
<dbReference type="EMBL" id="OV170226">
    <property type="protein sequence ID" value="CAH0726426.1"/>
    <property type="molecule type" value="Genomic_DNA"/>
</dbReference>
<dbReference type="InterPro" id="IPR029021">
    <property type="entry name" value="Prot-tyrosine_phosphatase-like"/>
</dbReference>
<proteinExistence type="predicted"/>
<dbReference type="Gene3D" id="3.90.190.10">
    <property type="entry name" value="Protein tyrosine phosphatase superfamily"/>
    <property type="match status" value="1"/>
</dbReference>
<keyword evidence="17" id="KW-1185">Reference proteome</keyword>
<feature type="binding site" evidence="13">
    <location>
        <begin position="464"/>
        <end position="466"/>
    </location>
    <ligand>
        <name>GTP</name>
        <dbReference type="ChEBI" id="CHEBI:37565"/>
    </ligand>
</feature>
<name>A0A8J9UU12_9NEOP</name>
<dbReference type="InterPro" id="IPR001339">
    <property type="entry name" value="mRNA_cap_enzyme_adenylation"/>
</dbReference>
<comment type="subcellular location">
    <subcellularLocation>
        <location evidence="1">Nucleus</location>
    </subcellularLocation>
</comment>
<feature type="binding site" evidence="13">
    <location>
        <begin position="534"/>
        <end position="539"/>
    </location>
    <ligand>
        <name>GTP</name>
        <dbReference type="ChEBI" id="CHEBI:37565"/>
    </ligand>
</feature>
<dbReference type="InterPro" id="IPR016130">
    <property type="entry name" value="Tyr_Pase_AS"/>
</dbReference>
<dbReference type="SUPFAM" id="SSF50249">
    <property type="entry name" value="Nucleic acid-binding proteins"/>
    <property type="match status" value="1"/>
</dbReference>
<dbReference type="GO" id="GO:0006370">
    <property type="term" value="P:7-methylguanosine mRNA capping"/>
    <property type="evidence" value="ECO:0007669"/>
    <property type="project" value="UniProtKB-KW"/>
</dbReference>
<keyword evidence="6 13" id="KW-0547">Nucleotide-binding</keyword>
<dbReference type="InterPro" id="IPR000340">
    <property type="entry name" value="Dual-sp_phosphatase_cat-dom"/>
</dbReference>
<keyword evidence="3" id="KW-0507">mRNA processing</keyword>
<dbReference type="Gene3D" id="2.40.50.140">
    <property type="entry name" value="Nucleic acid-binding proteins"/>
    <property type="match status" value="1"/>
</dbReference>
<dbReference type="CDD" id="cd17664">
    <property type="entry name" value="Mce1_N"/>
    <property type="match status" value="1"/>
</dbReference>
<dbReference type="InterPro" id="IPR012340">
    <property type="entry name" value="NA-bd_OB-fold"/>
</dbReference>
<dbReference type="FunFam" id="3.90.190.10:FF:000040">
    <property type="entry name" value="mRNA-capping enzyme"/>
    <property type="match status" value="1"/>
</dbReference>
<dbReference type="OrthoDB" id="200924at2759"/>
<evidence type="ECO:0000256" key="13">
    <source>
        <dbReference type="PIRSR" id="PIRSR036958-3"/>
    </source>
</evidence>
<keyword evidence="5" id="KW-0548">Nucleotidyltransferase</keyword>
<dbReference type="PROSITE" id="PS00383">
    <property type="entry name" value="TYR_PHOSPHATASE_1"/>
    <property type="match status" value="1"/>
</dbReference>